<evidence type="ECO:0000256" key="5">
    <source>
        <dbReference type="PIRSR" id="PIRSR604241-50"/>
    </source>
</evidence>
<sequence length="130" mass="14959">MSSESAPATKVTRPYKERHSLEERKKLAKTIFEKNPDHVPVILERAAKSQLKEIKGCRKVIISANFSASRLLMEIRRKIELQDHESVFIFFGNGNALPSMTMTLGELHKMYADEDGFLYVNYYEESVYGN</sequence>
<evidence type="ECO:0000256" key="7">
    <source>
        <dbReference type="SAM" id="MobiDB-lite"/>
    </source>
</evidence>
<feature type="lipid moiety-binding region" description="Phosphatidylserine amidated glycine; alternate" evidence="5">
    <location>
        <position position="129"/>
    </location>
</feature>
<dbReference type="InterPro" id="IPR004241">
    <property type="entry name" value="Atg8-like"/>
</dbReference>
<dbReference type="WBParaSite" id="L893_g28114.t1">
    <property type="protein sequence ID" value="L893_g28114.t1"/>
    <property type="gene ID" value="L893_g28114"/>
</dbReference>
<dbReference type="Gene3D" id="3.10.20.90">
    <property type="entry name" value="Phosphatidylinositol 3-kinase Catalytic Subunit, Chain A, domain 1"/>
    <property type="match status" value="1"/>
</dbReference>
<comment type="subcellular location">
    <subcellularLocation>
        <location evidence="1">Membrane</location>
    </subcellularLocation>
</comment>
<organism evidence="8 9">
    <name type="scientific">Steinernema glaseri</name>
    <dbReference type="NCBI Taxonomy" id="37863"/>
    <lineage>
        <taxon>Eukaryota</taxon>
        <taxon>Metazoa</taxon>
        <taxon>Ecdysozoa</taxon>
        <taxon>Nematoda</taxon>
        <taxon>Chromadorea</taxon>
        <taxon>Rhabditida</taxon>
        <taxon>Tylenchina</taxon>
        <taxon>Panagrolaimomorpha</taxon>
        <taxon>Strongyloidoidea</taxon>
        <taxon>Steinernematidae</taxon>
        <taxon>Steinernema</taxon>
    </lineage>
</organism>
<dbReference type="Pfam" id="PF02991">
    <property type="entry name" value="ATG8"/>
    <property type="match status" value="1"/>
</dbReference>
<reference evidence="9" key="1">
    <citation type="submission" date="2016-11" db="UniProtKB">
        <authorList>
            <consortium name="WormBaseParasite"/>
        </authorList>
    </citation>
    <scope>IDENTIFICATION</scope>
</reference>
<dbReference type="SUPFAM" id="SSF54236">
    <property type="entry name" value="Ubiquitin-like"/>
    <property type="match status" value="1"/>
</dbReference>
<name>A0A1I7ZNP9_9BILA</name>
<keyword evidence="3" id="KW-0472">Membrane</keyword>
<evidence type="ECO:0000256" key="6">
    <source>
        <dbReference type="RuleBase" id="RU004384"/>
    </source>
</evidence>
<comment type="similarity">
    <text evidence="2 6">Belongs to the ATG8 family.</text>
</comment>
<dbReference type="PANTHER" id="PTHR10969">
    <property type="entry name" value="MICROTUBULE-ASSOCIATED PROTEINS 1A/1B LIGHT CHAIN 3-RELATED"/>
    <property type="match status" value="1"/>
</dbReference>
<accession>A0A1I7ZNP9</accession>
<dbReference type="AlphaFoldDB" id="A0A1I7ZNP9"/>
<evidence type="ECO:0000313" key="8">
    <source>
        <dbReference type="Proteomes" id="UP000095287"/>
    </source>
</evidence>
<evidence type="ECO:0000256" key="2">
    <source>
        <dbReference type="ARBA" id="ARBA00007293"/>
    </source>
</evidence>
<evidence type="ECO:0000256" key="4">
    <source>
        <dbReference type="ARBA" id="ARBA00023288"/>
    </source>
</evidence>
<dbReference type="Proteomes" id="UP000095287">
    <property type="component" value="Unplaced"/>
</dbReference>
<evidence type="ECO:0000256" key="1">
    <source>
        <dbReference type="ARBA" id="ARBA00004370"/>
    </source>
</evidence>
<proteinExistence type="inferred from homology"/>
<dbReference type="GO" id="GO:0016020">
    <property type="term" value="C:membrane"/>
    <property type="evidence" value="ECO:0007669"/>
    <property type="project" value="UniProtKB-SubCell"/>
</dbReference>
<feature type="region of interest" description="Disordered" evidence="7">
    <location>
        <begin position="1"/>
        <end position="22"/>
    </location>
</feature>
<keyword evidence="8" id="KW-1185">Reference proteome</keyword>
<evidence type="ECO:0000256" key="3">
    <source>
        <dbReference type="ARBA" id="ARBA00023136"/>
    </source>
</evidence>
<keyword evidence="6" id="KW-0072">Autophagy</keyword>
<protein>
    <submittedName>
        <fullName evidence="9">Autophagy-related protein</fullName>
    </submittedName>
</protein>
<keyword evidence="4 5" id="KW-0449">Lipoprotein</keyword>
<evidence type="ECO:0000313" key="9">
    <source>
        <dbReference type="WBParaSite" id="L893_g28114.t1"/>
    </source>
</evidence>
<dbReference type="GO" id="GO:0006914">
    <property type="term" value="P:autophagy"/>
    <property type="evidence" value="ECO:0007669"/>
    <property type="project" value="UniProtKB-KW"/>
</dbReference>
<dbReference type="InterPro" id="IPR029071">
    <property type="entry name" value="Ubiquitin-like_domsf"/>
</dbReference>